<feature type="domain" description="HTH cro/C1-type" evidence="1">
    <location>
        <begin position="3"/>
        <end position="59"/>
    </location>
</feature>
<dbReference type="SUPFAM" id="SSF47413">
    <property type="entry name" value="lambda repressor-like DNA-binding domains"/>
    <property type="match status" value="1"/>
</dbReference>
<reference evidence="2 3" key="1">
    <citation type="submission" date="2024-06" db="EMBL/GenBank/DDBJ databases">
        <title>Genomic Encyclopedia of Type Strains, Phase IV (KMG-IV): sequencing the most valuable type-strain genomes for metagenomic binning, comparative biology and taxonomic classification.</title>
        <authorList>
            <person name="Goeker M."/>
        </authorList>
    </citation>
    <scope>NUCLEOTIDE SEQUENCE [LARGE SCALE GENOMIC DNA]</scope>
    <source>
        <strain evidence="2 3">DSM 21331</strain>
    </source>
</reference>
<dbReference type="CDD" id="cd00093">
    <property type="entry name" value="HTH_XRE"/>
    <property type="match status" value="1"/>
</dbReference>
<evidence type="ECO:0000259" key="1">
    <source>
        <dbReference type="PROSITE" id="PS50943"/>
    </source>
</evidence>
<dbReference type="EMBL" id="JBEPMM010000002">
    <property type="protein sequence ID" value="MET3691701.1"/>
    <property type="molecule type" value="Genomic_DNA"/>
</dbReference>
<dbReference type="Proteomes" id="UP001549145">
    <property type="component" value="Unassembled WGS sequence"/>
</dbReference>
<dbReference type="InterPro" id="IPR001387">
    <property type="entry name" value="Cro/C1-type_HTH"/>
</dbReference>
<dbReference type="InterPro" id="IPR010982">
    <property type="entry name" value="Lambda_DNA-bd_dom_sf"/>
</dbReference>
<evidence type="ECO:0000313" key="3">
    <source>
        <dbReference type="Proteomes" id="UP001549145"/>
    </source>
</evidence>
<protein>
    <submittedName>
        <fullName evidence="2">Transcriptional regulator</fullName>
    </submittedName>
</protein>
<dbReference type="PROSITE" id="PS50943">
    <property type="entry name" value="HTH_CROC1"/>
    <property type="match status" value="1"/>
</dbReference>
<evidence type="ECO:0000313" key="2">
    <source>
        <dbReference type="EMBL" id="MET3691701.1"/>
    </source>
</evidence>
<name>A0ABV2L1I4_9HYPH</name>
<comment type="caution">
    <text evidence="2">The sequence shown here is derived from an EMBL/GenBank/DDBJ whole genome shotgun (WGS) entry which is preliminary data.</text>
</comment>
<proteinExistence type="predicted"/>
<dbReference type="RefSeq" id="WP_238276891.1">
    <property type="nucleotide sequence ID" value="NZ_BPQL01000019.1"/>
</dbReference>
<dbReference type="Pfam" id="PF01381">
    <property type="entry name" value="HTH_3"/>
    <property type="match status" value="1"/>
</dbReference>
<keyword evidence="3" id="KW-1185">Reference proteome</keyword>
<accession>A0ABV2L1I4</accession>
<dbReference type="Gene3D" id="1.10.260.40">
    <property type="entry name" value="lambda repressor-like DNA-binding domains"/>
    <property type="match status" value="1"/>
</dbReference>
<sequence>MDLAAYLSEHKIKPANFAAKINVPPSTITRILRGERDPRGATIRKIVDGTDGLVTAGELLRGCAPAASEQAA</sequence>
<dbReference type="SMART" id="SM00530">
    <property type="entry name" value="HTH_XRE"/>
    <property type="match status" value="1"/>
</dbReference>
<gene>
    <name evidence="2" type="ORF">ABID43_001226</name>
</gene>
<organism evidence="2 3">
    <name type="scientific">Methylobacterium goesingense</name>
    <dbReference type="NCBI Taxonomy" id="243690"/>
    <lineage>
        <taxon>Bacteria</taxon>
        <taxon>Pseudomonadati</taxon>
        <taxon>Pseudomonadota</taxon>
        <taxon>Alphaproteobacteria</taxon>
        <taxon>Hyphomicrobiales</taxon>
        <taxon>Methylobacteriaceae</taxon>
        <taxon>Methylobacterium</taxon>
    </lineage>
</organism>